<proteinExistence type="predicted"/>
<organism evidence="1">
    <name type="scientific">Timema monikensis</name>
    <dbReference type="NCBI Taxonomy" id="170555"/>
    <lineage>
        <taxon>Eukaryota</taxon>
        <taxon>Metazoa</taxon>
        <taxon>Ecdysozoa</taxon>
        <taxon>Arthropoda</taxon>
        <taxon>Hexapoda</taxon>
        <taxon>Insecta</taxon>
        <taxon>Pterygota</taxon>
        <taxon>Neoptera</taxon>
        <taxon>Polyneoptera</taxon>
        <taxon>Phasmatodea</taxon>
        <taxon>Timematodea</taxon>
        <taxon>Timematoidea</taxon>
        <taxon>Timematidae</taxon>
        <taxon>Timema</taxon>
    </lineage>
</organism>
<name>A0A7R9HLY5_9NEOP</name>
<protein>
    <submittedName>
        <fullName evidence="1">Uncharacterized protein</fullName>
    </submittedName>
</protein>
<accession>A0A7R9HLY5</accession>
<gene>
    <name evidence="1" type="ORF">TMSB3V08_LOCUS4605</name>
</gene>
<dbReference type="AlphaFoldDB" id="A0A7R9HLY5"/>
<dbReference type="EMBL" id="OB793546">
    <property type="protein sequence ID" value="CAD7427776.1"/>
    <property type="molecule type" value="Genomic_DNA"/>
</dbReference>
<evidence type="ECO:0000313" key="1">
    <source>
        <dbReference type="EMBL" id="CAD7427776.1"/>
    </source>
</evidence>
<reference evidence="1" key="1">
    <citation type="submission" date="2020-11" db="EMBL/GenBank/DDBJ databases">
        <authorList>
            <person name="Tran Van P."/>
        </authorList>
    </citation>
    <scope>NUCLEOTIDE SEQUENCE</scope>
</reference>
<sequence>MYSIQNFESYNIINIEKKIERRYLHTYQKHVELEGVNPHLRGGRVENHLGNPPPPVHPTEIQTSISPSPAVELNTTGALANYATEAGSSTSISTVISSLSECLSSSSVFISWEGLMNDLNMEADKVPLSDKITLSAVWIQETGSYPPYTYEPIVTRFGDYFPTIPQLYRGMPKSNPTQAQSLHRATPDSAYLKIIITVFDDLIGKLNVRTSIGFAETYLLYECEEFIGCTLLYFSDNGLLPAWLVLRLGHSGLVSPCALLQTYFPSACFKYLLTATFSLQHLKETRRCPKHPKSHPSLSRKTQRNEWYSKLHLSAGCYGCYKSFGIPTLATLDDPRDHNVLCQAVWLSWRSNLVHMIEDSLQSSFQMRAVQSPTDKKINANKAQSVPKQSSSLEDIPKIRCLTTFPHSVPAMNRVGMVGSYSREEAPMARLRDCSSPIFTISRIKVSLGSNILRVIFKRNIAREVHQDVIENNFQCTVCRVPNARCKRIGFKNVDGGREFQEICRQIRYNFGCSRVLYLSIGGSREELSARLAVDPDDVVDGITMTRLQSAHLDRHTKGTSGFSISCGLLGFSEHCNQNQSPVQSSQIHNPWATSGPQDISYWSEMLCKQDKQRVSFTTKVGEVFKTSAGKKSPGRIFVVVPSLLGRGNESVLLNQSETLTDMITATQLKGTRKTGGIPILAQND</sequence>